<name>A0ABT3ILA8_9BACT</name>
<gene>
    <name evidence="1" type="ORF">OL497_12680</name>
</gene>
<proteinExistence type="predicted"/>
<dbReference type="EMBL" id="JAPDNS010000001">
    <property type="protein sequence ID" value="MCW3484759.1"/>
    <property type="molecule type" value="Genomic_DNA"/>
</dbReference>
<dbReference type="InterPro" id="IPR058238">
    <property type="entry name" value="Lant_leader_dom"/>
</dbReference>
<dbReference type="NCBIfam" id="NF038153">
    <property type="entry name" value="lant_leader_L1a"/>
    <property type="match status" value="1"/>
</dbReference>
<protein>
    <submittedName>
        <fullName evidence="1">Class I lanthipeptide</fullName>
    </submittedName>
</protein>
<sequence>MKKKKFVLGKKLFLHKATLVALNGSQQIEIAGGIRTVTVPGTCCMGPFSLQQDTCKCPPPPTIIMTCDCWSAGNSCPYTNHNVCNNC</sequence>
<dbReference type="Proteomes" id="UP001207742">
    <property type="component" value="Unassembled WGS sequence"/>
</dbReference>
<accession>A0ABT3ILA8</accession>
<evidence type="ECO:0000313" key="1">
    <source>
        <dbReference type="EMBL" id="MCW3484759.1"/>
    </source>
</evidence>
<reference evidence="1 2" key="1">
    <citation type="submission" date="2022-10" db="EMBL/GenBank/DDBJ databases">
        <title>Chitinophaga nivalis PC15 sp. nov., isolated from Pyeongchang county, South Korea.</title>
        <authorList>
            <person name="Trinh H.N."/>
        </authorList>
    </citation>
    <scope>NUCLEOTIDE SEQUENCE [LARGE SCALE GENOMIC DNA]</scope>
    <source>
        <strain evidence="1 2">PC14</strain>
    </source>
</reference>
<comment type="caution">
    <text evidence="1">The sequence shown here is derived from an EMBL/GenBank/DDBJ whole genome shotgun (WGS) entry which is preliminary data.</text>
</comment>
<evidence type="ECO:0000313" key="2">
    <source>
        <dbReference type="Proteomes" id="UP001207742"/>
    </source>
</evidence>
<dbReference type="RefSeq" id="WP_264730611.1">
    <property type="nucleotide sequence ID" value="NZ_JAPDNR010000001.1"/>
</dbReference>
<keyword evidence="2" id="KW-1185">Reference proteome</keyword>
<organism evidence="1 2">
    <name type="scientific">Chitinophaga nivalis</name>
    <dbReference type="NCBI Taxonomy" id="2991709"/>
    <lineage>
        <taxon>Bacteria</taxon>
        <taxon>Pseudomonadati</taxon>
        <taxon>Bacteroidota</taxon>
        <taxon>Chitinophagia</taxon>
        <taxon>Chitinophagales</taxon>
        <taxon>Chitinophagaceae</taxon>
        <taxon>Chitinophaga</taxon>
    </lineage>
</organism>